<proteinExistence type="predicted"/>
<comment type="caution">
    <text evidence="1">The sequence shown here is derived from an EMBL/GenBank/DDBJ whole genome shotgun (WGS) entry which is preliminary data.</text>
</comment>
<organism evidence="1 2">
    <name type="scientific">Candidatus Roizmanbacteria bacterium RIFCSPHIGHO2_12_FULL_33_9</name>
    <dbReference type="NCBI Taxonomy" id="1802045"/>
    <lineage>
        <taxon>Bacteria</taxon>
        <taxon>Candidatus Roizmaniibacteriota</taxon>
    </lineage>
</organism>
<evidence type="ECO:0000313" key="2">
    <source>
        <dbReference type="Proteomes" id="UP000177199"/>
    </source>
</evidence>
<accession>A0A1F7HKK7</accession>
<dbReference type="InterPro" id="IPR027417">
    <property type="entry name" value="P-loop_NTPase"/>
</dbReference>
<dbReference type="Proteomes" id="UP000177199">
    <property type="component" value="Unassembled WGS sequence"/>
</dbReference>
<dbReference type="Pfam" id="PF13189">
    <property type="entry name" value="Cytidylate_kin2"/>
    <property type="match status" value="1"/>
</dbReference>
<gene>
    <name evidence="1" type="ORF">A3F29_00025</name>
</gene>
<dbReference type="EMBL" id="MFZV01000002">
    <property type="protein sequence ID" value="OGK31623.1"/>
    <property type="molecule type" value="Genomic_DNA"/>
</dbReference>
<dbReference type="SUPFAM" id="SSF52540">
    <property type="entry name" value="P-loop containing nucleoside triphosphate hydrolases"/>
    <property type="match status" value="1"/>
</dbReference>
<evidence type="ECO:0000313" key="1">
    <source>
        <dbReference type="EMBL" id="OGK31623.1"/>
    </source>
</evidence>
<dbReference type="Gene3D" id="3.40.50.300">
    <property type="entry name" value="P-loop containing nucleotide triphosphate hydrolases"/>
    <property type="match status" value="1"/>
</dbReference>
<reference evidence="1 2" key="1">
    <citation type="journal article" date="2016" name="Nat. Commun.">
        <title>Thousands of microbial genomes shed light on interconnected biogeochemical processes in an aquifer system.</title>
        <authorList>
            <person name="Anantharaman K."/>
            <person name="Brown C.T."/>
            <person name="Hug L.A."/>
            <person name="Sharon I."/>
            <person name="Castelle C.J."/>
            <person name="Probst A.J."/>
            <person name="Thomas B.C."/>
            <person name="Singh A."/>
            <person name="Wilkins M.J."/>
            <person name="Karaoz U."/>
            <person name="Brodie E.L."/>
            <person name="Williams K.H."/>
            <person name="Hubbard S.S."/>
            <person name="Banfield J.F."/>
        </authorList>
    </citation>
    <scope>NUCLEOTIDE SEQUENCE [LARGE SCALE GENOMIC DNA]</scope>
</reference>
<name>A0A1F7HKK7_9BACT</name>
<dbReference type="AlphaFoldDB" id="A0A1F7HKK7"/>
<sequence>MEASNNNSNYSNIAISGKYATGTTTLAKNLAKSLGWKHINVGDIQREYDRKHGINENMQGALSRPDDHEKEIEEMTKKILSTEKNLIYEAWLAGFIAHDIPKVLKVLLYCSNEGVRIDRVVNRDHLSVDEAKKYIKQREEENIKKWKQLYGDYDFWDEKRFDVVIDTYSSGPMETLGRVLDELEK</sequence>
<protein>
    <recommendedName>
        <fullName evidence="3">(d)CMP kinase</fullName>
    </recommendedName>
</protein>
<evidence type="ECO:0008006" key="3">
    <source>
        <dbReference type="Google" id="ProtNLM"/>
    </source>
</evidence>